<dbReference type="Gene3D" id="1.10.4100.10">
    <property type="entry name" value="2-methylcitrate dehydratase PrpD"/>
    <property type="match status" value="1"/>
</dbReference>
<protein>
    <submittedName>
        <fullName evidence="4">MmgE/PrpD family protein</fullName>
    </submittedName>
</protein>
<gene>
    <name evidence="4" type="ORF">HYY65_05260</name>
</gene>
<dbReference type="InterPro" id="IPR045337">
    <property type="entry name" value="MmgE_PrpD_C"/>
</dbReference>
<dbReference type="Proteomes" id="UP000741360">
    <property type="component" value="Unassembled WGS sequence"/>
</dbReference>
<proteinExistence type="inferred from homology"/>
<reference evidence="4" key="1">
    <citation type="submission" date="2020-07" db="EMBL/GenBank/DDBJ databases">
        <title>Huge and variable diversity of episymbiotic CPR bacteria and DPANN archaea in groundwater ecosystems.</title>
        <authorList>
            <person name="He C.Y."/>
            <person name="Keren R."/>
            <person name="Whittaker M."/>
            <person name="Farag I.F."/>
            <person name="Doudna J."/>
            <person name="Cate J.H.D."/>
            <person name="Banfield J.F."/>
        </authorList>
    </citation>
    <scope>NUCLEOTIDE SEQUENCE</scope>
    <source>
        <strain evidence="4">NC_groundwater_717_Ag_S-0.2um_59_8</strain>
    </source>
</reference>
<dbReference type="Pfam" id="PF03972">
    <property type="entry name" value="MmgE_PrpD_N"/>
    <property type="match status" value="1"/>
</dbReference>
<feature type="domain" description="MmgE/PrpD C-terminal" evidence="3">
    <location>
        <begin position="274"/>
        <end position="437"/>
    </location>
</feature>
<feature type="domain" description="MmgE/PrpD N-terminal" evidence="2">
    <location>
        <begin position="8"/>
        <end position="237"/>
    </location>
</feature>
<organism evidence="4 5">
    <name type="scientific">Tectimicrobiota bacterium</name>
    <dbReference type="NCBI Taxonomy" id="2528274"/>
    <lineage>
        <taxon>Bacteria</taxon>
        <taxon>Pseudomonadati</taxon>
        <taxon>Nitrospinota/Tectimicrobiota group</taxon>
        <taxon>Candidatus Tectimicrobiota</taxon>
    </lineage>
</organism>
<evidence type="ECO:0000256" key="1">
    <source>
        <dbReference type="ARBA" id="ARBA00006174"/>
    </source>
</evidence>
<dbReference type="PANTHER" id="PTHR16943:SF8">
    <property type="entry name" value="2-METHYLCITRATE DEHYDRATASE"/>
    <property type="match status" value="1"/>
</dbReference>
<dbReference type="GO" id="GO:0016829">
    <property type="term" value="F:lyase activity"/>
    <property type="evidence" value="ECO:0007669"/>
    <property type="project" value="InterPro"/>
</dbReference>
<comment type="similarity">
    <text evidence="1">Belongs to the PrpD family.</text>
</comment>
<dbReference type="SUPFAM" id="SSF103378">
    <property type="entry name" value="2-methylcitrate dehydratase PrpD"/>
    <property type="match status" value="1"/>
</dbReference>
<evidence type="ECO:0000313" key="4">
    <source>
        <dbReference type="EMBL" id="MBI3014465.1"/>
    </source>
</evidence>
<evidence type="ECO:0000313" key="5">
    <source>
        <dbReference type="Proteomes" id="UP000741360"/>
    </source>
</evidence>
<dbReference type="AlphaFoldDB" id="A0A932GP81"/>
<dbReference type="InterPro" id="IPR005656">
    <property type="entry name" value="MmgE_PrpD"/>
</dbReference>
<sequence>MKMDSCTQKLAEFCAGLQWAHVPATIREKITWCWADTLGIVLGAVGTPEGEKVLRVLSETYQENRQPLPAPFASSPPPLFALIHGTMADLWEFADGYSAGGIHASCTVIPAALAVARDAGSTGDLFLTAVLVGYEVANRVARAMYRPGQLDPCLATGTAGALGAAAACAKILGFNPEQTAQALGLAALLAPLSHKTNLWGGHPGKPLHAGYGARAGVEAALLTGRGFGGSPAILEGTGSDDPGFCFLGGEADLSLVTLGLGEEYTTSQVYYKPYPVCRHAHGAIDALLEISRRHKLNAAEIEAVEVRTTTRAAAFVGHLETSPASNPIECQFSLPFLMAVTLMDGKLGLEQLTSSRIADPAVHDLVRKVRLLGDPSLDPLYPKFRPTQVTVHLKGGIELTHRVDAPKGDPDAPMRRQELEEKFHSMASRVLPPSQVSHLLNKALGLAQGESLSGIFEILSTIAASPTGTTPS</sequence>
<dbReference type="Pfam" id="PF19305">
    <property type="entry name" value="MmgE_PrpD_C"/>
    <property type="match status" value="1"/>
</dbReference>
<dbReference type="InterPro" id="IPR036148">
    <property type="entry name" value="MmgE/PrpD_sf"/>
</dbReference>
<dbReference type="InterPro" id="IPR045336">
    <property type="entry name" value="MmgE_PrpD_N"/>
</dbReference>
<evidence type="ECO:0000259" key="3">
    <source>
        <dbReference type="Pfam" id="PF19305"/>
    </source>
</evidence>
<name>A0A932GP81_UNCTE</name>
<dbReference type="EMBL" id="JACPSX010000094">
    <property type="protein sequence ID" value="MBI3014465.1"/>
    <property type="molecule type" value="Genomic_DNA"/>
</dbReference>
<dbReference type="InterPro" id="IPR042188">
    <property type="entry name" value="MmgE/PrpD_sf_2"/>
</dbReference>
<dbReference type="Gene3D" id="3.30.1330.120">
    <property type="entry name" value="2-methylcitrate dehydratase PrpD"/>
    <property type="match status" value="1"/>
</dbReference>
<dbReference type="InterPro" id="IPR042183">
    <property type="entry name" value="MmgE/PrpD_sf_1"/>
</dbReference>
<evidence type="ECO:0000259" key="2">
    <source>
        <dbReference type="Pfam" id="PF03972"/>
    </source>
</evidence>
<accession>A0A932GP81</accession>
<dbReference type="PANTHER" id="PTHR16943">
    <property type="entry name" value="2-METHYLCITRATE DEHYDRATASE-RELATED"/>
    <property type="match status" value="1"/>
</dbReference>
<comment type="caution">
    <text evidence="4">The sequence shown here is derived from an EMBL/GenBank/DDBJ whole genome shotgun (WGS) entry which is preliminary data.</text>
</comment>